<dbReference type="GO" id="GO:0005524">
    <property type="term" value="F:ATP binding"/>
    <property type="evidence" value="ECO:0007669"/>
    <property type="project" value="UniProtKB-UniRule"/>
</dbReference>
<evidence type="ECO:0000256" key="1">
    <source>
        <dbReference type="PROSITE-ProRule" id="PRU00409"/>
    </source>
</evidence>
<dbReference type="RefSeq" id="WP_130629348.1">
    <property type="nucleotide sequence ID" value="NZ_CP036164.1"/>
</dbReference>
<sequence length="434" mass="48622">MHKNIFVLGLTPLHREELRTIRHADDYEFHDLLDHESLVEDTRYDFDALLERARRELDGFDGSIDAIVSQWDFPTSLLGPLLAAERGLPAPSLRSLLMCEHKYWSRLEQRRAVPGVVPGFAAFDPFADDVAAQIDLDFPYWVKPIKAHSSNLGFRIDGPEDLEEAVRQFRAEITDVGDAFDQALARVDVPDEVAAVGGGSTCLAEAIIEGIQFAPEGSVSGGEFSVHGTVDMHKDESGLSIERLDYPARTVPQHVQEQAIATTETLLHHIGFDDGCFNAEYMWDEQREVLRLIEVNTRISQSHSVLFALVDGRSNHQVAVDVALGRRPSMPEDRGDLDVAAWYRITHDDDAVVRSVPDAGDIEGVEQRWPGTRIALKVEPGDRLSRLLHQDSYRYLLADVYVGAPDVDALAKRIEDIERRLPFDLEPVDDERSA</sequence>
<name>A0A4P6MXF0_9MICO</name>
<dbReference type="InterPro" id="IPR005479">
    <property type="entry name" value="CPAse_ATP-bd"/>
</dbReference>
<protein>
    <recommendedName>
        <fullName evidence="2">ATP-grasp domain-containing protein</fullName>
    </recommendedName>
</protein>
<dbReference type="Gene3D" id="3.30.470.20">
    <property type="entry name" value="ATP-grasp fold, B domain"/>
    <property type="match status" value="1"/>
</dbReference>
<dbReference type="EMBL" id="CP036164">
    <property type="protein sequence ID" value="QBF46123.1"/>
    <property type="molecule type" value="Genomic_DNA"/>
</dbReference>
<dbReference type="PROSITE" id="PS50975">
    <property type="entry name" value="ATP_GRASP"/>
    <property type="match status" value="1"/>
</dbReference>
<dbReference type="Proteomes" id="UP000290408">
    <property type="component" value="Chromosome"/>
</dbReference>
<keyword evidence="1" id="KW-0067">ATP-binding</keyword>
<proteinExistence type="predicted"/>
<dbReference type="SUPFAM" id="SSF56059">
    <property type="entry name" value="Glutathione synthetase ATP-binding domain-like"/>
    <property type="match status" value="1"/>
</dbReference>
<keyword evidence="1" id="KW-0547">Nucleotide-binding</keyword>
<dbReference type="KEGG" id="jli:EXU32_07545"/>
<evidence type="ECO:0000313" key="4">
    <source>
        <dbReference type="Proteomes" id="UP000290408"/>
    </source>
</evidence>
<evidence type="ECO:0000259" key="2">
    <source>
        <dbReference type="PROSITE" id="PS50975"/>
    </source>
</evidence>
<dbReference type="Pfam" id="PF02786">
    <property type="entry name" value="CPSase_L_D2"/>
    <property type="match status" value="1"/>
</dbReference>
<dbReference type="GO" id="GO:0046872">
    <property type="term" value="F:metal ion binding"/>
    <property type="evidence" value="ECO:0007669"/>
    <property type="project" value="InterPro"/>
</dbReference>
<dbReference type="PROSITE" id="PS00867">
    <property type="entry name" value="CPSASE_2"/>
    <property type="match status" value="1"/>
</dbReference>
<organism evidence="3 4">
    <name type="scientific">Janibacter limosus</name>
    <dbReference type="NCBI Taxonomy" id="53458"/>
    <lineage>
        <taxon>Bacteria</taxon>
        <taxon>Bacillati</taxon>
        <taxon>Actinomycetota</taxon>
        <taxon>Actinomycetes</taxon>
        <taxon>Micrococcales</taxon>
        <taxon>Intrasporangiaceae</taxon>
        <taxon>Janibacter</taxon>
    </lineage>
</organism>
<feature type="domain" description="ATP-grasp" evidence="2">
    <location>
        <begin position="105"/>
        <end position="324"/>
    </location>
</feature>
<dbReference type="OrthoDB" id="8441067at2"/>
<gene>
    <name evidence="3" type="ORF">EXU32_07545</name>
</gene>
<keyword evidence="4" id="KW-1185">Reference proteome</keyword>
<dbReference type="AlphaFoldDB" id="A0A4P6MXF0"/>
<accession>A0A4P6MXF0</accession>
<reference evidence="3 4" key="1">
    <citation type="submission" date="2019-02" db="EMBL/GenBank/DDBJ databases">
        <title>Genomic data mining of an Antarctic deep-sea actinobacterium, Janibacterlimosus P3-3-X1.</title>
        <authorList>
            <person name="Liao L."/>
            <person name="Chen B."/>
        </authorList>
    </citation>
    <scope>NUCLEOTIDE SEQUENCE [LARGE SCALE GENOMIC DNA]</scope>
    <source>
        <strain evidence="3 4">P3-3-X1</strain>
    </source>
</reference>
<evidence type="ECO:0000313" key="3">
    <source>
        <dbReference type="EMBL" id="QBF46123.1"/>
    </source>
</evidence>
<dbReference type="InterPro" id="IPR011761">
    <property type="entry name" value="ATP-grasp"/>
</dbReference>